<keyword evidence="3" id="KW-0732">Signal</keyword>
<comment type="caution">
    <text evidence="8">The sequence shown here is derived from an EMBL/GenBank/DDBJ whole genome shotgun (WGS) entry which is preliminary data.</text>
</comment>
<evidence type="ECO:0000259" key="7">
    <source>
        <dbReference type="PROSITE" id="PS50847"/>
    </source>
</evidence>
<dbReference type="Gene3D" id="2.60.40.10">
    <property type="entry name" value="Immunoglobulins"/>
    <property type="match status" value="8"/>
</dbReference>
<keyword evidence="6" id="KW-0472">Membrane</keyword>
<dbReference type="STRING" id="942150.IV64_GL000589"/>
<keyword evidence="9" id="KW-1185">Reference proteome</keyword>
<dbReference type="EMBL" id="JQCL01000080">
    <property type="protein sequence ID" value="KRO08499.1"/>
    <property type="molecule type" value="Genomic_DNA"/>
</dbReference>
<dbReference type="PANTHER" id="PTHR24273:SF32">
    <property type="entry name" value="HYALIN"/>
    <property type="match status" value="1"/>
</dbReference>
<protein>
    <submittedName>
        <fullName evidence="8">Beta-fructosidase</fullName>
    </submittedName>
</protein>
<evidence type="ECO:0000313" key="9">
    <source>
        <dbReference type="Proteomes" id="UP000051783"/>
    </source>
</evidence>
<dbReference type="InterPro" id="IPR032675">
    <property type="entry name" value="LRR_dom_sf"/>
</dbReference>
<keyword evidence="1" id="KW-0134">Cell wall</keyword>
<evidence type="ECO:0000313" key="8">
    <source>
        <dbReference type="EMBL" id="KRO08499.1"/>
    </source>
</evidence>
<dbReference type="Gene3D" id="3.80.10.10">
    <property type="entry name" value="Ribonuclease Inhibitor"/>
    <property type="match status" value="1"/>
</dbReference>
<evidence type="ECO:0000256" key="4">
    <source>
        <dbReference type="ARBA" id="ARBA00023088"/>
    </source>
</evidence>
<dbReference type="InterPro" id="IPR019931">
    <property type="entry name" value="LPXTG_anchor"/>
</dbReference>
<keyword evidence="4" id="KW-0572">Peptidoglycan-anchor</keyword>
<name>A0A0R2MB85_9LACO</name>
<dbReference type="PATRIC" id="fig|942150.3.peg.603"/>
<gene>
    <name evidence="8" type="ORF">IV64_GL000589</name>
</gene>
<dbReference type="Pfam" id="PF07523">
    <property type="entry name" value="Big_3"/>
    <property type="match status" value="7"/>
</dbReference>
<evidence type="ECO:0000256" key="5">
    <source>
        <dbReference type="SAM" id="MobiDB-lite"/>
    </source>
</evidence>
<feature type="region of interest" description="Disordered" evidence="5">
    <location>
        <begin position="867"/>
        <end position="929"/>
    </location>
</feature>
<keyword evidence="2" id="KW-0964">Secreted</keyword>
<reference evidence="8 9" key="1">
    <citation type="journal article" date="2015" name="Genome Announc.">
        <title>Expanding the biotechnology potential of lactobacilli through comparative genomics of 213 strains and associated genera.</title>
        <authorList>
            <person name="Sun Z."/>
            <person name="Harris H.M."/>
            <person name="McCann A."/>
            <person name="Guo C."/>
            <person name="Argimon S."/>
            <person name="Zhang W."/>
            <person name="Yang X."/>
            <person name="Jeffery I.B."/>
            <person name="Cooney J.C."/>
            <person name="Kagawa T.F."/>
            <person name="Liu W."/>
            <person name="Song Y."/>
            <person name="Salvetti E."/>
            <person name="Wrobel A."/>
            <person name="Rasinkangas P."/>
            <person name="Parkhill J."/>
            <person name="Rea M.C."/>
            <person name="O'Sullivan O."/>
            <person name="Ritari J."/>
            <person name="Douillard F.P."/>
            <person name="Paul Ross R."/>
            <person name="Yang R."/>
            <person name="Briner A.E."/>
            <person name="Felis G.E."/>
            <person name="de Vos W.M."/>
            <person name="Barrangou R."/>
            <person name="Klaenhammer T.R."/>
            <person name="Caufield P.W."/>
            <person name="Cui Y."/>
            <person name="Zhang H."/>
            <person name="O'Toole P.W."/>
        </authorList>
    </citation>
    <scope>NUCLEOTIDE SEQUENCE [LARGE SCALE GENOMIC DNA]</scope>
    <source>
        <strain evidence="8 9">LMG 26013</strain>
    </source>
</reference>
<keyword evidence="6" id="KW-0812">Transmembrane</keyword>
<dbReference type="Pfam" id="PF16403">
    <property type="entry name" value="Bact_surface_Ig-like"/>
    <property type="match status" value="1"/>
</dbReference>
<evidence type="ECO:0000256" key="6">
    <source>
        <dbReference type="SAM" id="Phobius"/>
    </source>
</evidence>
<dbReference type="NCBIfam" id="TIGR01167">
    <property type="entry name" value="LPXTG_anchor"/>
    <property type="match status" value="1"/>
</dbReference>
<evidence type="ECO:0000256" key="1">
    <source>
        <dbReference type="ARBA" id="ARBA00022512"/>
    </source>
</evidence>
<accession>A0A0R2MB85</accession>
<dbReference type="InterPro" id="IPR032179">
    <property type="entry name" value="Cry22Aa_Ig-like"/>
</dbReference>
<dbReference type="Pfam" id="PF00746">
    <property type="entry name" value="Gram_pos_anchor"/>
    <property type="match status" value="1"/>
</dbReference>
<organism evidence="8 9">
    <name type="scientific">Lactiplantibacillus xiangfangensis</name>
    <dbReference type="NCBI Taxonomy" id="942150"/>
    <lineage>
        <taxon>Bacteria</taxon>
        <taxon>Bacillati</taxon>
        <taxon>Bacillota</taxon>
        <taxon>Bacilli</taxon>
        <taxon>Lactobacillales</taxon>
        <taxon>Lactobacillaceae</taxon>
        <taxon>Lactiplantibacillus</taxon>
    </lineage>
</organism>
<sequence length="960" mass="101577">MFNGDQALVMLDTSHWNLSNVTQSHFMFANDVSLTNLDTSQWGLGKDTNTQEMFAGDVALTTLGQTNWDLNQVTDASDMFNNDPLLASLNTKDWAINGPINVTKMFTCDTSLKTLDLSNWDLSSATAITDMLLGTPTLQELKLGSKVAFLTSDQSAVIGDAPLNDTYTGKWINTTGQTFTAAELMQLYNDTSTAVADTYVWQKDQTNVTVRDSVVDQSGQNTWSAADNFDSATDANGLSVTVTDSTVTGQVDTTIPGTYQVTYSILNAAGNVVKAIATVKVVASQVSVAAHDTTVMQGQAWQVADTFDSATDFEGQPVDFSQVVVTGADQVETKTPGTYDVTYRYTDSRGNVATKIIMVTVTPSQVAVTAKNMTVMQGQTWQAADAFVNASDATGQSVALSAVKVTGAVDTQTPGQYQVIYRYTDAYGNQASQVATITVEKSAVAIAANDVTVMQGQPWTSAESFVSATDANGDPVDLSAVTVTGADAVDTKTAGRYPVTYSYMDKYGNQASKVVTVVVKKSAVAIEANGMTIMQNQSWTPADAFVSANDANGQPVAFSQVTVVGANRVAIQTPGSYELTYRYTDAYGNTASKNVVLTVKASQVAVVANDTSLMQGQSWAAADSFVSATDAQGQLVQLNKVVVSGEKQVTTTVPGVYRVTYRNTDIYGNVATKTITVTIKASQVAIDAKNVTLTQGQAWTPADSFVSAHTADGQTLDFKQVSVLGADQVNVKVPGTYAVTYRATDSYGNSVQKTILVTVKASQLGLTVKNMTVKQGTAWTAADALVSATDAAGQAVGLTQLKVIGTVDTSKVGSYPVRYQNTDIYSNQIERTAMITVTPTSLNHSASKPNKSQPIVEPGQAAVVKSAKTPTRSNRSISTRTNAKQNSVETDQAAVIAKVETTKQPTSKLGETHSKAHAKAAKATSLPQTGESSANGAAALGALAISFTGLLSFFNKKRRN</sequence>
<dbReference type="PANTHER" id="PTHR24273">
    <property type="entry name" value="FI04643P-RELATED"/>
    <property type="match status" value="1"/>
</dbReference>
<dbReference type="PROSITE" id="PS50847">
    <property type="entry name" value="GRAM_POS_ANCHORING"/>
    <property type="match status" value="1"/>
</dbReference>
<dbReference type="SUPFAM" id="SSF52058">
    <property type="entry name" value="L domain-like"/>
    <property type="match status" value="1"/>
</dbReference>
<dbReference type="InterPro" id="IPR013783">
    <property type="entry name" value="Ig-like_fold"/>
</dbReference>
<dbReference type="AlphaFoldDB" id="A0A0R2MB85"/>
<feature type="transmembrane region" description="Helical" evidence="6">
    <location>
        <begin position="936"/>
        <end position="954"/>
    </location>
</feature>
<dbReference type="InterPro" id="IPR011889">
    <property type="entry name" value="Liste_lipo_26"/>
</dbReference>
<keyword evidence="6" id="KW-1133">Transmembrane helix</keyword>
<feature type="domain" description="Gram-positive cocci surface proteins LPxTG" evidence="7">
    <location>
        <begin position="926"/>
        <end position="960"/>
    </location>
</feature>
<proteinExistence type="predicted"/>
<dbReference type="Pfam" id="PF03382">
    <property type="entry name" value="DUF285"/>
    <property type="match status" value="2"/>
</dbReference>
<evidence type="ECO:0000256" key="3">
    <source>
        <dbReference type="ARBA" id="ARBA00022729"/>
    </source>
</evidence>
<dbReference type="NCBIfam" id="TIGR02167">
    <property type="entry name" value="Liste_lipo_26"/>
    <property type="match status" value="2"/>
</dbReference>
<evidence type="ECO:0000256" key="2">
    <source>
        <dbReference type="ARBA" id="ARBA00022525"/>
    </source>
</evidence>
<dbReference type="InterPro" id="IPR022038">
    <property type="entry name" value="Ig-like_bact"/>
</dbReference>
<feature type="compositionally biased region" description="Polar residues" evidence="5">
    <location>
        <begin position="868"/>
        <end position="890"/>
    </location>
</feature>
<dbReference type="Proteomes" id="UP000051783">
    <property type="component" value="Unassembled WGS sequence"/>
</dbReference>
<dbReference type="InterPro" id="IPR005046">
    <property type="entry name" value="DUF285"/>
</dbReference>